<dbReference type="Pfam" id="PF03328">
    <property type="entry name" value="HpcH_HpaI"/>
    <property type="match status" value="1"/>
</dbReference>
<comment type="cofactor">
    <cofactor evidence="1">
        <name>Mg(2+)</name>
        <dbReference type="ChEBI" id="CHEBI:18420"/>
    </cofactor>
</comment>
<dbReference type="Proteomes" id="UP000017819">
    <property type="component" value="Unassembled WGS sequence"/>
</dbReference>
<dbReference type="GO" id="GO:0006107">
    <property type="term" value="P:oxaloacetate metabolic process"/>
    <property type="evidence" value="ECO:0007669"/>
    <property type="project" value="TreeGrafter"/>
</dbReference>
<accession>V4TNX9</accession>
<dbReference type="PANTHER" id="PTHR32308:SF0">
    <property type="entry name" value="HPCH_HPAI ALDOLASE_CITRATE LYASE DOMAIN-CONTAINING PROTEIN"/>
    <property type="match status" value="1"/>
</dbReference>
<dbReference type="PANTHER" id="PTHR32308">
    <property type="entry name" value="LYASE BETA SUBUNIT, PUTATIVE (AFU_ORTHOLOGUE AFUA_4G13030)-RELATED"/>
    <property type="match status" value="1"/>
</dbReference>
<reference evidence="8 9" key="1">
    <citation type="journal article" date="2014" name="Genome Announc.">
        <title>Draft Genome Sequence of Lutibaculum baratangense Strain AMV1T, Isolated from a Mud Volcano in Andamans, India.</title>
        <authorList>
            <person name="Singh A."/>
            <person name="Sreenivas A."/>
            <person name="Sathyanarayana Reddy G."/>
            <person name="Pinnaka A.K."/>
            <person name="Shivaji S."/>
        </authorList>
    </citation>
    <scope>NUCLEOTIDE SEQUENCE [LARGE SCALE GENOMIC DNA]</scope>
    <source>
        <strain evidence="8 9">AMV1</strain>
    </source>
</reference>
<dbReference type="PIRSF" id="PIRSF015582">
    <property type="entry name" value="Cit_lyase_B"/>
    <property type="match status" value="1"/>
</dbReference>
<dbReference type="EMBL" id="AWXZ01000006">
    <property type="protein sequence ID" value="ESR27378.1"/>
    <property type="molecule type" value="Genomic_DNA"/>
</dbReference>
<dbReference type="InterPro" id="IPR040442">
    <property type="entry name" value="Pyrv_kinase-like_dom_sf"/>
</dbReference>
<gene>
    <name evidence="8" type="ORF">N177_0132</name>
</gene>
<dbReference type="RefSeq" id="WP_023430290.1">
    <property type="nucleotide sequence ID" value="NZ_AWXZ01000006.1"/>
</dbReference>
<evidence type="ECO:0000256" key="4">
    <source>
        <dbReference type="ARBA" id="ARBA00022842"/>
    </source>
</evidence>
<dbReference type="STRING" id="631454.N177_0132"/>
<evidence type="ECO:0000256" key="3">
    <source>
        <dbReference type="ARBA" id="ARBA00022723"/>
    </source>
</evidence>
<dbReference type="eggNOG" id="COG2301">
    <property type="taxonomic scope" value="Bacteria"/>
</dbReference>
<keyword evidence="4 6" id="KW-0460">Magnesium</keyword>
<feature type="binding site" evidence="6">
    <location>
        <position position="162"/>
    </location>
    <ligand>
        <name>Mg(2+)</name>
        <dbReference type="ChEBI" id="CHEBI:18420"/>
    </ligand>
</feature>
<evidence type="ECO:0000313" key="9">
    <source>
        <dbReference type="Proteomes" id="UP000017819"/>
    </source>
</evidence>
<dbReference type="AlphaFoldDB" id="V4TNX9"/>
<organism evidence="8 9">
    <name type="scientific">Lutibaculum baratangense AMV1</name>
    <dbReference type="NCBI Taxonomy" id="631454"/>
    <lineage>
        <taxon>Bacteria</taxon>
        <taxon>Pseudomonadati</taxon>
        <taxon>Pseudomonadota</taxon>
        <taxon>Alphaproteobacteria</taxon>
        <taxon>Hyphomicrobiales</taxon>
        <taxon>Tepidamorphaceae</taxon>
        <taxon>Lutibaculum</taxon>
    </lineage>
</organism>
<comment type="similarity">
    <text evidence="2">Belongs to the HpcH/HpaI aldolase family.</text>
</comment>
<comment type="caution">
    <text evidence="8">The sequence shown here is derived from an EMBL/GenBank/DDBJ whole genome shotgun (WGS) entry which is preliminary data.</text>
</comment>
<keyword evidence="3 6" id="KW-0479">Metal-binding</keyword>
<dbReference type="InterPro" id="IPR005000">
    <property type="entry name" value="Aldolase/citrate-lyase_domain"/>
</dbReference>
<dbReference type="GO" id="GO:0003824">
    <property type="term" value="F:catalytic activity"/>
    <property type="evidence" value="ECO:0007669"/>
    <property type="project" value="InterPro"/>
</dbReference>
<dbReference type="InterPro" id="IPR015813">
    <property type="entry name" value="Pyrv/PenolPyrv_kinase-like_dom"/>
</dbReference>
<evidence type="ECO:0000256" key="2">
    <source>
        <dbReference type="ARBA" id="ARBA00005568"/>
    </source>
</evidence>
<name>V4TNX9_9HYPH</name>
<evidence type="ECO:0000259" key="7">
    <source>
        <dbReference type="Pfam" id="PF03328"/>
    </source>
</evidence>
<dbReference type="OrthoDB" id="9800547at2"/>
<evidence type="ECO:0000256" key="6">
    <source>
        <dbReference type="PIRSR" id="PIRSR015582-2"/>
    </source>
</evidence>
<evidence type="ECO:0000313" key="8">
    <source>
        <dbReference type="EMBL" id="ESR27378.1"/>
    </source>
</evidence>
<proteinExistence type="inferred from homology"/>
<feature type="binding site" evidence="6">
    <location>
        <position position="135"/>
    </location>
    <ligand>
        <name>Mg(2+)</name>
        <dbReference type="ChEBI" id="CHEBI:18420"/>
    </ligand>
</feature>
<evidence type="ECO:0000256" key="5">
    <source>
        <dbReference type="PIRSR" id="PIRSR015582-1"/>
    </source>
</evidence>
<dbReference type="GO" id="GO:0000287">
    <property type="term" value="F:magnesium ion binding"/>
    <property type="evidence" value="ECO:0007669"/>
    <property type="project" value="TreeGrafter"/>
</dbReference>
<keyword evidence="9" id="KW-1185">Reference proteome</keyword>
<dbReference type="Gene3D" id="3.20.20.60">
    <property type="entry name" value="Phosphoenolpyruvate-binding domains"/>
    <property type="match status" value="1"/>
</dbReference>
<sequence length="301" mass="32039">MTQHRNLPSWRSLLYVPANNERFVAKAGDRGADAVVLDLEDGVPPDEKAEARRMCREAIDRLAAAARCDVVVRVNAPLRLAVRDLEAVVRPGVRAIFVPKVETAGGLKAIAEIVSELEAEAGMEVGATGLVPMLETPGSLFEARAIAGASPRNVAMVLGSEDLATEAGFEPSAETLLHPKLQVAFAAKAEGLLALGLLDSVAAISEPEKTREVARRSARFGFDGATCVHPGIVPVLNEAFSPSEEQLDLARRTVEAMEAAWAEGRGAARLDGRMIDMPMLTRARALLRKAGRPPGRSDAPT</sequence>
<feature type="binding site" evidence="5">
    <location>
        <position position="73"/>
    </location>
    <ligand>
        <name>substrate</name>
    </ligand>
</feature>
<feature type="domain" description="HpcH/HpaI aldolase/citrate lyase" evidence="7">
    <location>
        <begin position="11"/>
        <end position="230"/>
    </location>
</feature>
<feature type="binding site" evidence="5">
    <location>
        <position position="135"/>
    </location>
    <ligand>
        <name>substrate</name>
    </ligand>
</feature>
<dbReference type="SUPFAM" id="SSF51621">
    <property type="entry name" value="Phosphoenolpyruvate/pyruvate domain"/>
    <property type="match status" value="1"/>
</dbReference>
<protein>
    <recommendedName>
        <fullName evidence="7">HpcH/HpaI aldolase/citrate lyase domain-containing protein</fullName>
    </recommendedName>
</protein>
<dbReference type="InterPro" id="IPR011206">
    <property type="entry name" value="Citrate_lyase_beta/mcl1/mcl2"/>
</dbReference>
<evidence type="ECO:0000256" key="1">
    <source>
        <dbReference type="ARBA" id="ARBA00001946"/>
    </source>
</evidence>